<evidence type="ECO:0000256" key="1">
    <source>
        <dbReference type="ARBA" id="ARBA00009437"/>
    </source>
</evidence>
<evidence type="ECO:0000256" key="3">
    <source>
        <dbReference type="ARBA" id="ARBA00023125"/>
    </source>
</evidence>
<dbReference type="InterPro" id="IPR036390">
    <property type="entry name" value="WH_DNA-bd_sf"/>
</dbReference>
<organism evidence="6 7">
    <name type="scientific">Prevotella illustrans</name>
    <dbReference type="NCBI Taxonomy" id="2800387"/>
    <lineage>
        <taxon>Bacteria</taxon>
        <taxon>Pseudomonadati</taxon>
        <taxon>Bacteroidota</taxon>
        <taxon>Bacteroidia</taxon>
        <taxon>Bacteroidales</taxon>
        <taxon>Prevotellaceae</taxon>
        <taxon>Prevotella</taxon>
    </lineage>
</organism>
<dbReference type="Pfam" id="PF00126">
    <property type="entry name" value="HTH_1"/>
    <property type="match status" value="1"/>
</dbReference>
<dbReference type="InterPro" id="IPR000847">
    <property type="entry name" value="LysR_HTH_N"/>
</dbReference>
<dbReference type="CDD" id="cd08411">
    <property type="entry name" value="PBP2_OxyR"/>
    <property type="match status" value="1"/>
</dbReference>
<sequence length="308" mass="35833">MTLQQLEYVMAVYRFKHFAKAADYCNVTQPTLSSMIQRLEEELGMKLFDRKRQPIQPTKAGMKVIEQAWNILRRAKRLKETVEEEKHSLTGSITIGILPTIAPYLIPRFLPQLMNDWRDVDIQIMELKTEDMKRAIRHGDIDAGILARIDGLEEMSCETLFYEQYYGYVSQNCPLYQKEHIKSTDLNGQQLWLLDEGHCFRDQLVKFCELKAAARSKRTYHLGSIETFMRIVEHGSGITFIPQLAIPQLSNEQKTLIRPFAIPIPTREIVLMTSPHFIRITLLQQLLDRIRASVPSEMLKLQHMQQSI</sequence>
<keyword evidence="3" id="KW-0238">DNA-binding</keyword>
<dbReference type="Pfam" id="PF03466">
    <property type="entry name" value="LysR_substrate"/>
    <property type="match status" value="1"/>
</dbReference>
<keyword evidence="2" id="KW-0805">Transcription regulation</keyword>
<dbReference type="RefSeq" id="WP_107582007.1">
    <property type="nucleotide sequence ID" value="NZ_JAERMS010000036.1"/>
</dbReference>
<name>A0ABS3M7C3_9BACT</name>
<evidence type="ECO:0000259" key="5">
    <source>
        <dbReference type="PROSITE" id="PS50931"/>
    </source>
</evidence>
<dbReference type="InterPro" id="IPR036388">
    <property type="entry name" value="WH-like_DNA-bd_sf"/>
</dbReference>
<evidence type="ECO:0000256" key="4">
    <source>
        <dbReference type="ARBA" id="ARBA00023163"/>
    </source>
</evidence>
<keyword evidence="4" id="KW-0804">Transcription</keyword>
<dbReference type="SUPFAM" id="SSF46785">
    <property type="entry name" value="Winged helix' DNA-binding domain"/>
    <property type="match status" value="1"/>
</dbReference>
<comment type="similarity">
    <text evidence="1">Belongs to the LysR transcriptional regulatory family.</text>
</comment>
<protein>
    <submittedName>
        <fullName evidence="6">LysR family transcriptional regulator</fullName>
    </submittedName>
</protein>
<proteinExistence type="inferred from homology"/>
<evidence type="ECO:0000313" key="6">
    <source>
        <dbReference type="EMBL" id="MBO1364077.1"/>
    </source>
</evidence>
<dbReference type="SUPFAM" id="SSF53850">
    <property type="entry name" value="Periplasmic binding protein-like II"/>
    <property type="match status" value="1"/>
</dbReference>
<dbReference type="PRINTS" id="PR00039">
    <property type="entry name" value="HTHLYSR"/>
</dbReference>
<feature type="domain" description="HTH lysR-type" evidence="5">
    <location>
        <begin position="1"/>
        <end position="58"/>
    </location>
</feature>
<dbReference type="InterPro" id="IPR050950">
    <property type="entry name" value="HTH-type_LysR_regulators"/>
</dbReference>
<dbReference type="Proteomes" id="UP000664265">
    <property type="component" value="Unassembled WGS sequence"/>
</dbReference>
<accession>A0ABS3M7C3</accession>
<dbReference type="Gene3D" id="1.10.10.10">
    <property type="entry name" value="Winged helix-like DNA-binding domain superfamily/Winged helix DNA-binding domain"/>
    <property type="match status" value="1"/>
</dbReference>
<keyword evidence="7" id="KW-1185">Reference proteome</keyword>
<dbReference type="EMBL" id="JAERMS010000036">
    <property type="protein sequence ID" value="MBO1364077.1"/>
    <property type="molecule type" value="Genomic_DNA"/>
</dbReference>
<dbReference type="PANTHER" id="PTHR30419:SF29">
    <property type="entry name" value="LYSR-FAMILY TRANSCRIPTIONAL REGULATOR"/>
    <property type="match status" value="1"/>
</dbReference>
<comment type="caution">
    <text evidence="6">The sequence shown here is derived from an EMBL/GenBank/DDBJ whole genome shotgun (WGS) entry which is preliminary data.</text>
</comment>
<dbReference type="PROSITE" id="PS50931">
    <property type="entry name" value="HTH_LYSR"/>
    <property type="match status" value="1"/>
</dbReference>
<dbReference type="Gene3D" id="3.40.190.10">
    <property type="entry name" value="Periplasmic binding protein-like II"/>
    <property type="match status" value="2"/>
</dbReference>
<dbReference type="InterPro" id="IPR005119">
    <property type="entry name" value="LysR_subst-bd"/>
</dbReference>
<reference evidence="6 7" key="1">
    <citation type="submission" date="2021-01" db="EMBL/GenBank/DDBJ databases">
        <title>Prevotella A2931 sp. nov.</title>
        <authorList>
            <person name="Buhl M."/>
            <person name="Oberhettinger P."/>
        </authorList>
    </citation>
    <scope>NUCLEOTIDE SEQUENCE [LARGE SCALE GENOMIC DNA]</scope>
    <source>
        <strain evidence="6 7">A2931</strain>
    </source>
</reference>
<evidence type="ECO:0000313" key="7">
    <source>
        <dbReference type="Proteomes" id="UP000664265"/>
    </source>
</evidence>
<gene>
    <name evidence="6" type="ORF">JHU38_09895</name>
</gene>
<evidence type="ECO:0000256" key="2">
    <source>
        <dbReference type="ARBA" id="ARBA00023015"/>
    </source>
</evidence>
<dbReference type="PANTHER" id="PTHR30419">
    <property type="entry name" value="HTH-TYPE TRANSCRIPTIONAL REGULATOR YBHD"/>
    <property type="match status" value="1"/>
</dbReference>